<dbReference type="InterPro" id="IPR000300">
    <property type="entry name" value="IPPc"/>
</dbReference>
<dbReference type="SUPFAM" id="SSF56219">
    <property type="entry name" value="DNase I-like"/>
    <property type="match status" value="1"/>
</dbReference>
<dbReference type="GO" id="GO:0004439">
    <property type="term" value="F:phosphatidylinositol-4,5-bisphosphate 5-phosphatase activity"/>
    <property type="evidence" value="ECO:0007669"/>
    <property type="project" value="TreeGrafter"/>
</dbReference>
<dbReference type="SMART" id="SM00128">
    <property type="entry name" value="IPPc"/>
    <property type="match status" value="1"/>
</dbReference>
<dbReference type="Pfam" id="PF22669">
    <property type="entry name" value="Exo_endo_phos2"/>
    <property type="match status" value="1"/>
</dbReference>
<protein>
    <submittedName>
        <fullName evidence="3">Type I inositol 1,4,5-trisphosphate 5-phosphatase 11</fullName>
    </submittedName>
</protein>
<dbReference type="Proteomes" id="UP001179952">
    <property type="component" value="Unassembled WGS sequence"/>
</dbReference>
<evidence type="ECO:0000313" key="3">
    <source>
        <dbReference type="EMBL" id="KAK1268456.1"/>
    </source>
</evidence>
<dbReference type="Gene3D" id="3.60.10.10">
    <property type="entry name" value="Endonuclease/exonuclease/phosphatase"/>
    <property type="match status" value="1"/>
</dbReference>
<name>A0AAV9AVX6_ACOGR</name>
<comment type="similarity">
    <text evidence="1">Belongs to the inositol polyphosphate 5-phosphatase family.</text>
</comment>
<dbReference type="InterPro" id="IPR046985">
    <property type="entry name" value="IP5"/>
</dbReference>
<gene>
    <name evidence="3" type="ORF">QJS04_geneDACA006597</name>
</gene>
<reference evidence="3" key="1">
    <citation type="journal article" date="2023" name="Nat. Commun.">
        <title>Diploid and tetraploid genomes of Acorus and the evolution of monocots.</title>
        <authorList>
            <person name="Ma L."/>
            <person name="Liu K.W."/>
            <person name="Li Z."/>
            <person name="Hsiao Y.Y."/>
            <person name="Qi Y."/>
            <person name="Fu T."/>
            <person name="Tang G.D."/>
            <person name="Zhang D."/>
            <person name="Sun W.H."/>
            <person name="Liu D.K."/>
            <person name="Li Y."/>
            <person name="Chen G.Z."/>
            <person name="Liu X.D."/>
            <person name="Liao X.Y."/>
            <person name="Jiang Y.T."/>
            <person name="Yu X."/>
            <person name="Hao Y."/>
            <person name="Huang J."/>
            <person name="Zhao X.W."/>
            <person name="Ke S."/>
            <person name="Chen Y.Y."/>
            <person name="Wu W.L."/>
            <person name="Hsu J.L."/>
            <person name="Lin Y.F."/>
            <person name="Huang M.D."/>
            <person name="Li C.Y."/>
            <person name="Huang L."/>
            <person name="Wang Z.W."/>
            <person name="Zhao X."/>
            <person name="Zhong W.Y."/>
            <person name="Peng D.H."/>
            <person name="Ahmad S."/>
            <person name="Lan S."/>
            <person name="Zhang J.S."/>
            <person name="Tsai W.C."/>
            <person name="Van de Peer Y."/>
            <person name="Liu Z.J."/>
        </authorList>
    </citation>
    <scope>NUCLEOTIDE SEQUENCE</scope>
    <source>
        <strain evidence="3">SCP</strain>
    </source>
</reference>
<comment type="caution">
    <text evidence="3">The sequence shown here is derived from an EMBL/GenBank/DDBJ whole genome shotgun (WGS) entry which is preliminary data.</text>
</comment>
<accession>A0AAV9AVX6</accession>
<reference evidence="3" key="2">
    <citation type="submission" date="2023-06" db="EMBL/GenBank/DDBJ databases">
        <authorList>
            <person name="Ma L."/>
            <person name="Liu K.-W."/>
            <person name="Li Z."/>
            <person name="Hsiao Y.-Y."/>
            <person name="Qi Y."/>
            <person name="Fu T."/>
            <person name="Tang G."/>
            <person name="Zhang D."/>
            <person name="Sun W.-H."/>
            <person name="Liu D.-K."/>
            <person name="Li Y."/>
            <person name="Chen G.-Z."/>
            <person name="Liu X.-D."/>
            <person name="Liao X.-Y."/>
            <person name="Jiang Y.-T."/>
            <person name="Yu X."/>
            <person name="Hao Y."/>
            <person name="Huang J."/>
            <person name="Zhao X.-W."/>
            <person name="Ke S."/>
            <person name="Chen Y.-Y."/>
            <person name="Wu W.-L."/>
            <person name="Hsu J.-L."/>
            <person name="Lin Y.-F."/>
            <person name="Huang M.-D."/>
            <person name="Li C.-Y."/>
            <person name="Huang L."/>
            <person name="Wang Z.-W."/>
            <person name="Zhao X."/>
            <person name="Zhong W.-Y."/>
            <person name="Peng D.-H."/>
            <person name="Ahmad S."/>
            <person name="Lan S."/>
            <person name="Zhang J.-S."/>
            <person name="Tsai W.-C."/>
            <person name="Van De Peer Y."/>
            <person name="Liu Z.-J."/>
        </authorList>
    </citation>
    <scope>NUCLEOTIDE SEQUENCE</scope>
    <source>
        <strain evidence="3">SCP</strain>
        <tissue evidence="3">Leaves</tissue>
    </source>
</reference>
<dbReference type="GO" id="GO:0009753">
    <property type="term" value="P:response to jasmonic acid"/>
    <property type="evidence" value="ECO:0007669"/>
    <property type="project" value="TreeGrafter"/>
</dbReference>
<evidence type="ECO:0000259" key="2">
    <source>
        <dbReference type="SMART" id="SM00128"/>
    </source>
</evidence>
<dbReference type="GO" id="GO:0009733">
    <property type="term" value="P:response to auxin"/>
    <property type="evidence" value="ECO:0007669"/>
    <property type="project" value="TreeGrafter"/>
</dbReference>
<feature type="domain" description="Inositol polyphosphate-related phosphatase" evidence="2">
    <location>
        <begin position="58"/>
        <end position="343"/>
    </location>
</feature>
<dbReference type="PANTHER" id="PTHR11200">
    <property type="entry name" value="INOSITOL 5-PHOSPHATASE"/>
    <property type="match status" value="1"/>
</dbReference>
<dbReference type="EMBL" id="JAUJYN010000006">
    <property type="protein sequence ID" value="KAK1268456.1"/>
    <property type="molecule type" value="Genomic_DNA"/>
</dbReference>
<dbReference type="GO" id="GO:0034485">
    <property type="term" value="F:phosphatidylinositol-3,4,5-trisphosphate 5-phosphatase activity"/>
    <property type="evidence" value="ECO:0007669"/>
    <property type="project" value="TreeGrafter"/>
</dbReference>
<dbReference type="FunFam" id="3.60.10.10:FF:000044">
    <property type="entry name" value="Type IV inositol polyphosphate 5-phosphatase 11"/>
    <property type="match status" value="1"/>
</dbReference>
<dbReference type="InterPro" id="IPR036691">
    <property type="entry name" value="Endo/exonu/phosph_ase_sf"/>
</dbReference>
<evidence type="ECO:0000313" key="4">
    <source>
        <dbReference type="Proteomes" id="UP001179952"/>
    </source>
</evidence>
<dbReference type="GO" id="GO:0046856">
    <property type="term" value="P:phosphatidylinositol dephosphorylation"/>
    <property type="evidence" value="ECO:0007669"/>
    <property type="project" value="InterPro"/>
</dbReference>
<sequence>MAKIFRICCPRMSKPGIRGRRAKLKDQMPDVMNAVPTTDHEGIKTIEVEKVCEFSKSSALCICVVTWNMNGKASPEDIMELVGEDRKFDLFVVGLQEVPRRNIAGMIEEVLADTHILLGEATMQSLQLFVFGAKNSKESLKEIKVDKHAIGGFGGLIRRKKGAVAISLNYNGIHMVFISCHLSAHARNVEQRNTQCRHISHSLFFKDRNLYARPSDITLWLGDLNYRIQGISTLPARSLIHRNLHNLLTSKDQLLQEAERGLVFNGYCEGTLTFKPTYKYNVGSSSYDTSYKIRVPAWTDRILFKIERTMDIDVSLHSYESIDSIYSSDHKPVKAHLCLKVNN</sequence>
<dbReference type="GO" id="GO:0005886">
    <property type="term" value="C:plasma membrane"/>
    <property type="evidence" value="ECO:0007669"/>
    <property type="project" value="TreeGrafter"/>
</dbReference>
<dbReference type="GO" id="GO:0043813">
    <property type="term" value="F:phosphatidylinositol-3,5-bisphosphate 5-phosphatase activity"/>
    <property type="evidence" value="ECO:0007669"/>
    <property type="project" value="TreeGrafter"/>
</dbReference>
<keyword evidence="4" id="KW-1185">Reference proteome</keyword>
<dbReference type="AlphaFoldDB" id="A0AAV9AVX6"/>
<proteinExistence type="inferred from homology"/>
<evidence type="ECO:0000256" key="1">
    <source>
        <dbReference type="ARBA" id="ARBA00010768"/>
    </source>
</evidence>
<dbReference type="PANTHER" id="PTHR11200:SF275">
    <property type="entry name" value="LD06095P"/>
    <property type="match status" value="1"/>
</dbReference>
<organism evidence="3 4">
    <name type="scientific">Acorus gramineus</name>
    <name type="common">Dwarf sweet flag</name>
    <dbReference type="NCBI Taxonomy" id="55184"/>
    <lineage>
        <taxon>Eukaryota</taxon>
        <taxon>Viridiplantae</taxon>
        <taxon>Streptophyta</taxon>
        <taxon>Embryophyta</taxon>
        <taxon>Tracheophyta</taxon>
        <taxon>Spermatophyta</taxon>
        <taxon>Magnoliopsida</taxon>
        <taxon>Liliopsida</taxon>
        <taxon>Acoraceae</taxon>
        <taxon>Acorus</taxon>
    </lineage>
</organism>
<dbReference type="GO" id="GO:0009737">
    <property type="term" value="P:response to abscisic acid"/>
    <property type="evidence" value="ECO:0007669"/>
    <property type="project" value="TreeGrafter"/>
</dbReference>
<dbReference type="GO" id="GO:0009651">
    <property type="term" value="P:response to salt stress"/>
    <property type="evidence" value="ECO:0007669"/>
    <property type="project" value="TreeGrafter"/>
</dbReference>